<evidence type="ECO:0000313" key="3">
    <source>
        <dbReference type="Proteomes" id="UP000030762"/>
    </source>
</evidence>
<dbReference type="AlphaFoldDB" id="T0PR48"/>
<dbReference type="STRING" id="1156394.T0PR48"/>
<dbReference type="InterPro" id="IPR008271">
    <property type="entry name" value="Ser/Thr_kinase_AS"/>
</dbReference>
<dbReference type="SMART" id="SM00220">
    <property type="entry name" value="S_TKc"/>
    <property type="match status" value="1"/>
</dbReference>
<dbReference type="GeneID" id="19958153"/>
<dbReference type="VEuPathDB" id="FungiDB:SDRG_17426"/>
<dbReference type="InParanoid" id="T0PR48"/>
<dbReference type="Proteomes" id="UP000030762">
    <property type="component" value="Unassembled WGS sequence"/>
</dbReference>
<sequence length="309" mass="34196">MVAKDKIHVSMGSYKHQPVVLKGPECPMLRIQRAMRAEILSMQLATSPYVLPLLAVLDSTKDLRAPLAVAGTRPLFCPTLLVEHMEDGDLAAYHDALRYANHDTATEPAIVPPLAIAWVVANALLDLHAKNVLHRDIKSRNIFLSKRHFVRLGDLGSARTLGAFMTSSVGTICWIAPEVFRVPGETAEDCVYTSAADIYSFGVVLTELFTHTEPYSELVDRRNVETLVRTGQLRPRISEACPLWLRTLTEKCLAFDPTARPTAAEIVDELYAHRDEAGMSLMTATTETTPMIMPTMTEMPTTTEMSTES</sequence>
<protein>
    <submittedName>
        <fullName evidence="2">TKL protein kinase</fullName>
    </submittedName>
</protein>
<dbReference type="GO" id="GO:0005524">
    <property type="term" value="F:ATP binding"/>
    <property type="evidence" value="ECO:0007669"/>
    <property type="project" value="InterPro"/>
</dbReference>
<evidence type="ECO:0000313" key="2">
    <source>
        <dbReference type="EMBL" id="EQC24681.1"/>
    </source>
</evidence>
<dbReference type="PROSITE" id="PS00108">
    <property type="entry name" value="PROTEIN_KINASE_ST"/>
    <property type="match status" value="1"/>
</dbReference>
<reference evidence="2 3" key="1">
    <citation type="submission" date="2012-04" db="EMBL/GenBank/DDBJ databases">
        <title>The Genome Sequence of Saprolegnia declina VS20.</title>
        <authorList>
            <consortium name="The Broad Institute Genome Sequencing Platform"/>
            <person name="Russ C."/>
            <person name="Nusbaum C."/>
            <person name="Tyler B."/>
            <person name="van West P."/>
            <person name="Dieguez-Uribeondo J."/>
            <person name="de Bruijn I."/>
            <person name="Tripathy S."/>
            <person name="Jiang R."/>
            <person name="Young S.K."/>
            <person name="Zeng Q."/>
            <person name="Gargeya S."/>
            <person name="Fitzgerald M."/>
            <person name="Haas B."/>
            <person name="Abouelleil A."/>
            <person name="Alvarado L."/>
            <person name="Arachchi H.M."/>
            <person name="Berlin A."/>
            <person name="Chapman S.B."/>
            <person name="Goldberg J."/>
            <person name="Griggs A."/>
            <person name="Gujja S."/>
            <person name="Hansen M."/>
            <person name="Howarth C."/>
            <person name="Imamovic A."/>
            <person name="Larimer J."/>
            <person name="McCowen C."/>
            <person name="Montmayeur A."/>
            <person name="Murphy C."/>
            <person name="Neiman D."/>
            <person name="Pearson M."/>
            <person name="Priest M."/>
            <person name="Roberts A."/>
            <person name="Saif S."/>
            <person name="Shea T."/>
            <person name="Sisk P."/>
            <person name="Sykes S."/>
            <person name="Wortman J."/>
            <person name="Nusbaum C."/>
            <person name="Birren B."/>
        </authorList>
    </citation>
    <scope>NUCLEOTIDE SEQUENCE [LARGE SCALE GENOMIC DNA]</scope>
    <source>
        <strain evidence="2 3">VS20</strain>
    </source>
</reference>
<name>T0PR48_SAPDV</name>
<dbReference type="OMA" id="EINTMRT"/>
<dbReference type="PROSITE" id="PS50011">
    <property type="entry name" value="PROTEIN_KINASE_DOM"/>
    <property type="match status" value="1"/>
</dbReference>
<keyword evidence="2" id="KW-0808">Transferase</keyword>
<organism evidence="2 3">
    <name type="scientific">Saprolegnia diclina (strain VS20)</name>
    <dbReference type="NCBI Taxonomy" id="1156394"/>
    <lineage>
        <taxon>Eukaryota</taxon>
        <taxon>Sar</taxon>
        <taxon>Stramenopiles</taxon>
        <taxon>Oomycota</taxon>
        <taxon>Saprolegniomycetes</taxon>
        <taxon>Saprolegniales</taxon>
        <taxon>Saprolegniaceae</taxon>
        <taxon>Saprolegnia</taxon>
    </lineage>
</organism>
<dbReference type="PANTHER" id="PTHR44329">
    <property type="entry name" value="SERINE/THREONINE-PROTEIN KINASE TNNI3K-RELATED"/>
    <property type="match status" value="1"/>
</dbReference>
<dbReference type="SUPFAM" id="SSF56112">
    <property type="entry name" value="Protein kinase-like (PK-like)"/>
    <property type="match status" value="1"/>
</dbReference>
<dbReference type="PRINTS" id="PR00109">
    <property type="entry name" value="TYRKINASE"/>
</dbReference>
<dbReference type="InterPro" id="IPR000719">
    <property type="entry name" value="Prot_kinase_dom"/>
</dbReference>
<dbReference type="GO" id="GO:0004674">
    <property type="term" value="F:protein serine/threonine kinase activity"/>
    <property type="evidence" value="ECO:0007669"/>
    <property type="project" value="TreeGrafter"/>
</dbReference>
<gene>
    <name evidence="2" type="ORF">SDRG_17426</name>
</gene>
<dbReference type="InterPro" id="IPR011009">
    <property type="entry name" value="Kinase-like_dom_sf"/>
</dbReference>
<keyword evidence="3" id="KW-1185">Reference proteome</keyword>
<dbReference type="PANTHER" id="PTHR44329:SF214">
    <property type="entry name" value="PROTEIN KINASE DOMAIN-CONTAINING PROTEIN"/>
    <property type="match status" value="1"/>
</dbReference>
<keyword evidence="2" id="KW-0418">Kinase</keyword>
<dbReference type="Gene3D" id="1.10.510.10">
    <property type="entry name" value="Transferase(Phosphotransferase) domain 1"/>
    <property type="match status" value="1"/>
</dbReference>
<feature type="non-terminal residue" evidence="2">
    <location>
        <position position="309"/>
    </location>
</feature>
<dbReference type="EMBL" id="JH767490">
    <property type="protein sequence ID" value="EQC24681.1"/>
    <property type="molecule type" value="Genomic_DNA"/>
</dbReference>
<dbReference type="RefSeq" id="XP_008621890.1">
    <property type="nucleotide sequence ID" value="XM_008623668.1"/>
</dbReference>
<accession>T0PR48</accession>
<feature type="domain" description="Protein kinase" evidence="1">
    <location>
        <begin position="1"/>
        <end position="272"/>
    </location>
</feature>
<proteinExistence type="predicted"/>
<dbReference type="OrthoDB" id="184922at2759"/>
<dbReference type="eggNOG" id="KOG0193">
    <property type="taxonomic scope" value="Eukaryota"/>
</dbReference>
<dbReference type="Pfam" id="PF00069">
    <property type="entry name" value="Pkinase"/>
    <property type="match status" value="1"/>
</dbReference>
<evidence type="ECO:0000259" key="1">
    <source>
        <dbReference type="PROSITE" id="PS50011"/>
    </source>
</evidence>
<dbReference type="InterPro" id="IPR001245">
    <property type="entry name" value="Ser-Thr/Tyr_kinase_cat_dom"/>
</dbReference>
<dbReference type="InterPro" id="IPR051681">
    <property type="entry name" value="Ser/Thr_Kinases-Pseudokinases"/>
</dbReference>